<feature type="compositionally biased region" description="Basic and acidic residues" evidence="1">
    <location>
        <begin position="156"/>
        <end position="168"/>
    </location>
</feature>
<feature type="compositionally biased region" description="Gly residues" evidence="1">
    <location>
        <begin position="241"/>
        <end position="261"/>
    </location>
</feature>
<feature type="compositionally biased region" description="Basic residues" evidence="1">
    <location>
        <begin position="229"/>
        <end position="240"/>
    </location>
</feature>
<proteinExistence type="predicted"/>
<dbReference type="AlphaFoldDB" id="A0A0A9DV21"/>
<feature type="compositionally biased region" description="Basic and acidic residues" evidence="1">
    <location>
        <begin position="198"/>
        <end position="221"/>
    </location>
</feature>
<reference evidence="2" key="2">
    <citation type="journal article" date="2015" name="Data Brief">
        <title>Shoot transcriptome of the giant reed, Arundo donax.</title>
        <authorList>
            <person name="Barrero R.A."/>
            <person name="Guerrero F.D."/>
            <person name="Moolhuijzen P."/>
            <person name="Goolsby J.A."/>
            <person name="Tidwell J."/>
            <person name="Bellgard S.E."/>
            <person name="Bellgard M.I."/>
        </authorList>
    </citation>
    <scope>NUCLEOTIDE SEQUENCE</scope>
    <source>
        <tissue evidence="2">Shoot tissue taken approximately 20 cm above the soil surface</tissue>
    </source>
</reference>
<feature type="region of interest" description="Disordered" evidence="1">
    <location>
        <begin position="80"/>
        <end position="102"/>
    </location>
</feature>
<accession>A0A0A9DV21</accession>
<evidence type="ECO:0000313" key="2">
    <source>
        <dbReference type="EMBL" id="JAD87587.1"/>
    </source>
</evidence>
<name>A0A0A9DV21_ARUDO</name>
<feature type="region of interest" description="Disordered" evidence="1">
    <location>
        <begin position="132"/>
        <end position="289"/>
    </location>
</feature>
<sequence length="337" mass="36191">MLCPFAVGCAISVACLSKAIKHRYVSSVPYPVSDTYPIRIRDRYVTDTYRRSIGKKTNKRISDTWVDTYWPIYSDTAHSLGPLTGEPRTSRAASQPSRKLLSPPYCPCPNHATWRSRPVALQLRHQSSAEAETEAVTAFGGGPLLASKADGVDTGGEGRSRRGIRGGEGRGGQRLAERKKAAAAAPREEEGCGGGSRRGREEREGDPGRGREGRAEARGEEEGGGGSSRRGRRLWRRLPKGKGGAGGGSGEGKGGASGGSWRGRRQWRRLPKMKKAAAATRGEEEAGGGGGLLFAGEGRVWLDLIWVDGPDGPANGSSIAHLIFYSFFVFFSFHVSY</sequence>
<dbReference type="EMBL" id="GBRH01210308">
    <property type="protein sequence ID" value="JAD87587.1"/>
    <property type="molecule type" value="Transcribed_RNA"/>
</dbReference>
<organism evidence="2">
    <name type="scientific">Arundo donax</name>
    <name type="common">Giant reed</name>
    <name type="synonym">Donax arundinaceus</name>
    <dbReference type="NCBI Taxonomy" id="35708"/>
    <lineage>
        <taxon>Eukaryota</taxon>
        <taxon>Viridiplantae</taxon>
        <taxon>Streptophyta</taxon>
        <taxon>Embryophyta</taxon>
        <taxon>Tracheophyta</taxon>
        <taxon>Spermatophyta</taxon>
        <taxon>Magnoliopsida</taxon>
        <taxon>Liliopsida</taxon>
        <taxon>Poales</taxon>
        <taxon>Poaceae</taxon>
        <taxon>PACMAD clade</taxon>
        <taxon>Arundinoideae</taxon>
        <taxon>Arundineae</taxon>
        <taxon>Arundo</taxon>
    </lineage>
</organism>
<evidence type="ECO:0000256" key="1">
    <source>
        <dbReference type="SAM" id="MobiDB-lite"/>
    </source>
</evidence>
<feature type="compositionally biased region" description="Basic residues" evidence="1">
    <location>
        <begin position="262"/>
        <end position="275"/>
    </location>
</feature>
<reference evidence="2" key="1">
    <citation type="submission" date="2014-09" db="EMBL/GenBank/DDBJ databases">
        <authorList>
            <person name="Magalhaes I.L.F."/>
            <person name="Oliveira U."/>
            <person name="Santos F.R."/>
            <person name="Vidigal T.H.D.A."/>
            <person name="Brescovit A.D."/>
            <person name="Santos A.J."/>
        </authorList>
    </citation>
    <scope>NUCLEOTIDE SEQUENCE</scope>
    <source>
        <tissue evidence="2">Shoot tissue taken approximately 20 cm above the soil surface</tissue>
    </source>
</reference>
<feature type="compositionally biased region" description="Basic and acidic residues" evidence="1">
    <location>
        <begin position="175"/>
        <end position="190"/>
    </location>
</feature>
<protein>
    <submittedName>
        <fullName evidence="2">Uncharacterized protein</fullName>
    </submittedName>
</protein>